<dbReference type="AlphaFoldDB" id="A0A7S7LB13"/>
<keyword evidence="2" id="KW-1185">Reference proteome</keyword>
<evidence type="ECO:0000313" key="1">
    <source>
        <dbReference type="EMBL" id="QOY37697.1"/>
    </source>
</evidence>
<name>A0A7S7LB13_9BACI</name>
<dbReference type="EMBL" id="CP063356">
    <property type="protein sequence ID" value="QOY37697.1"/>
    <property type="molecule type" value="Genomic_DNA"/>
</dbReference>
<proteinExistence type="predicted"/>
<reference evidence="1 2" key="1">
    <citation type="journal article" date="2017" name="Genome Announc.">
        <title>Draft Genome Sequences of Four Alkaliphilic Bacteria Belonging to the Anaerobacillus Genus.</title>
        <authorList>
            <person name="Bassil N.M."/>
            <person name="Lloyd J.R."/>
        </authorList>
    </citation>
    <scope>NUCLEOTIDE SEQUENCE [LARGE SCALE GENOMIC DNA]</scope>
    <source>
        <strain evidence="1 2">NB2006</strain>
    </source>
</reference>
<gene>
    <name evidence="1" type="ORF">AWH56_008990</name>
</gene>
<dbReference type="RefSeq" id="WP_159432473.1">
    <property type="nucleotide sequence ID" value="NZ_CP063356.2"/>
</dbReference>
<reference evidence="1 2" key="2">
    <citation type="journal article" date="2019" name="Int. J. Syst. Evol. Microbiol.">
        <title>Anaerobacillus isosaccharinicus sp. nov., an alkaliphilic bacterium which degrades isosaccharinic acid.</title>
        <authorList>
            <person name="Bassil N.M."/>
            <person name="Lloyd J.R."/>
        </authorList>
    </citation>
    <scope>NUCLEOTIDE SEQUENCE [LARGE SCALE GENOMIC DNA]</scope>
    <source>
        <strain evidence="1 2">NB2006</strain>
    </source>
</reference>
<sequence>MLKDKKASKLYKKLVTSNEPFQQYEIVESMNSDLAKEVLLKLVINQKMKVSGE</sequence>
<evidence type="ECO:0000313" key="2">
    <source>
        <dbReference type="Proteomes" id="UP000180175"/>
    </source>
</evidence>
<accession>A0A7S7LB13</accession>
<dbReference type="KEGG" id="aia:AWH56_008990"/>
<dbReference type="Proteomes" id="UP000180175">
    <property type="component" value="Chromosome"/>
</dbReference>
<protein>
    <submittedName>
        <fullName evidence="1">Uncharacterized protein</fullName>
    </submittedName>
</protein>
<organism evidence="1 2">
    <name type="scientific">Anaerobacillus isosaccharinicus</name>
    <dbReference type="NCBI Taxonomy" id="1532552"/>
    <lineage>
        <taxon>Bacteria</taxon>
        <taxon>Bacillati</taxon>
        <taxon>Bacillota</taxon>
        <taxon>Bacilli</taxon>
        <taxon>Bacillales</taxon>
        <taxon>Bacillaceae</taxon>
        <taxon>Anaerobacillus</taxon>
    </lineage>
</organism>